<comment type="function">
    <text evidence="12">Component of the F(0) channel, it forms part of the peripheral stalk, linking F(1) to F(0). The b'-subunit is a diverged and duplicated form of b found in plants and photosynthetic bacteria.</text>
</comment>
<dbReference type="RefSeq" id="WP_145260737.1">
    <property type="nucleotide sequence ID" value="NZ_CP036316.1"/>
</dbReference>
<evidence type="ECO:0000256" key="4">
    <source>
        <dbReference type="ARBA" id="ARBA00022547"/>
    </source>
</evidence>
<evidence type="ECO:0000256" key="9">
    <source>
        <dbReference type="ARBA" id="ARBA00023136"/>
    </source>
</evidence>
<dbReference type="CDD" id="cd06503">
    <property type="entry name" value="ATP-synt_Fo_b"/>
    <property type="match status" value="1"/>
</dbReference>
<evidence type="ECO:0000256" key="3">
    <source>
        <dbReference type="ARBA" id="ARBA00022475"/>
    </source>
</evidence>
<dbReference type="HAMAP" id="MF_01398">
    <property type="entry name" value="ATP_synth_b_bprime"/>
    <property type="match status" value="1"/>
</dbReference>
<evidence type="ECO:0000256" key="11">
    <source>
        <dbReference type="ARBA" id="ARBA00025198"/>
    </source>
</evidence>
<reference evidence="18 19" key="1">
    <citation type="submission" date="2019-02" db="EMBL/GenBank/DDBJ databases">
        <title>Deep-cultivation of Planctomycetes and their phenomic and genomic characterization uncovers novel biology.</title>
        <authorList>
            <person name="Wiegand S."/>
            <person name="Jogler M."/>
            <person name="Boedeker C."/>
            <person name="Pinto D."/>
            <person name="Vollmers J."/>
            <person name="Rivas-Marin E."/>
            <person name="Kohn T."/>
            <person name="Peeters S.H."/>
            <person name="Heuer A."/>
            <person name="Rast P."/>
            <person name="Oberbeckmann S."/>
            <person name="Bunk B."/>
            <person name="Jeske O."/>
            <person name="Meyerdierks A."/>
            <person name="Storesund J.E."/>
            <person name="Kallscheuer N."/>
            <person name="Luecker S."/>
            <person name="Lage O.M."/>
            <person name="Pohl T."/>
            <person name="Merkel B.J."/>
            <person name="Hornburger P."/>
            <person name="Mueller R.-W."/>
            <person name="Bruemmer F."/>
            <person name="Labrenz M."/>
            <person name="Spormann A.M."/>
            <person name="Op den Camp H."/>
            <person name="Overmann J."/>
            <person name="Amann R."/>
            <person name="Jetten M.S.M."/>
            <person name="Mascher T."/>
            <person name="Medema M.H."/>
            <person name="Devos D.P."/>
            <person name="Kaster A.-K."/>
            <person name="Ovreas L."/>
            <person name="Rohde M."/>
            <person name="Galperin M.Y."/>
            <person name="Jogler C."/>
        </authorList>
    </citation>
    <scope>NUCLEOTIDE SEQUENCE [LARGE SCALE GENOMIC DNA]</scope>
    <source>
        <strain evidence="18 19">V22</strain>
    </source>
</reference>
<evidence type="ECO:0000256" key="7">
    <source>
        <dbReference type="ARBA" id="ARBA00022989"/>
    </source>
</evidence>
<protein>
    <recommendedName>
        <fullName evidence="15">ATP synthase subunit b</fullName>
    </recommendedName>
    <alternativeName>
        <fullName evidence="15">ATP synthase F(0) sector subunit b</fullName>
    </alternativeName>
    <alternativeName>
        <fullName evidence="15">ATPase subunit I</fullName>
    </alternativeName>
    <alternativeName>
        <fullName evidence="15">F-type ATPase subunit b</fullName>
        <shortName evidence="15">F-ATPase subunit b</shortName>
    </alternativeName>
</protein>
<dbReference type="NCBIfam" id="TIGR01144">
    <property type="entry name" value="ATP_synt_b"/>
    <property type="match status" value="1"/>
</dbReference>
<proteinExistence type="inferred from homology"/>
<comment type="function">
    <text evidence="11 15">F(1)F(0) ATP synthase produces ATP from ADP in the presence of a proton or sodium gradient. F-type ATPases consist of two structural domains, F(1) containing the extramembraneous catalytic core and F(0) containing the membrane proton channel, linked together by a central stalk and a peripheral stalk. During catalysis, ATP synthesis in the catalytic domain of F(1) is coupled via a rotary mechanism of the central stalk subunits to proton translocation.</text>
</comment>
<dbReference type="InterPro" id="IPR050059">
    <property type="entry name" value="ATP_synthase_B_chain"/>
</dbReference>
<dbReference type="EMBL" id="CP036316">
    <property type="protein sequence ID" value="QDT63968.1"/>
    <property type="molecule type" value="Genomic_DNA"/>
</dbReference>
<keyword evidence="19" id="KW-1185">Reference proteome</keyword>
<feature type="transmembrane region" description="Helical" evidence="15">
    <location>
        <begin position="104"/>
        <end position="124"/>
    </location>
</feature>
<feature type="region of interest" description="Disordered" evidence="17">
    <location>
        <begin position="50"/>
        <end position="86"/>
    </location>
</feature>
<comment type="similarity">
    <text evidence="1 15">Belongs to the ATPase B chain family.</text>
</comment>
<dbReference type="OrthoDB" id="274361at2"/>
<evidence type="ECO:0000313" key="18">
    <source>
        <dbReference type="EMBL" id="QDT63968.1"/>
    </source>
</evidence>
<keyword evidence="2 15" id="KW-0813">Transport</keyword>
<keyword evidence="4 15" id="KW-0138">CF(0)</keyword>
<evidence type="ECO:0000313" key="19">
    <source>
        <dbReference type="Proteomes" id="UP000319976"/>
    </source>
</evidence>
<evidence type="ECO:0000256" key="12">
    <source>
        <dbReference type="ARBA" id="ARBA00025614"/>
    </source>
</evidence>
<dbReference type="GO" id="GO:0046933">
    <property type="term" value="F:proton-transporting ATP synthase activity, rotational mechanism"/>
    <property type="evidence" value="ECO:0007669"/>
    <property type="project" value="UniProtKB-UniRule"/>
</dbReference>
<keyword evidence="5 15" id="KW-0812">Transmembrane</keyword>
<dbReference type="GO" id="GO:0045259">
    <property type="term" value="C:proton-transporting ATP synthase complex"/>
    <property type="evidence" value="ECO:0007669"/>
    <property type="project" value="UniProtKB-KW"/>
</dbReference>
<keyword evidence="9 15" id="KW-0472">Membrane</keyword>
<dbReference type="Proteomes" id="UP000319976">
    <property type="component" value="Chromosome"/>
</dbReference>
<gene>
    <name evidence="15 18" type="primary">atpF</name>
    <name evidence="18" type="ORF">V22_11980</name>
</gene>
<feature type="coiled-coil region" evidence="16">
    <location>
        <begin position="142"/>
        <end position="187"/>
    </location>
</feature>
<keyword evidence="3 15" id="KW-1003">Cell membrane</keyword>
<sequence>MRRLNSSIRFSSVLWFSLWAVLALGYSVSYAQAHHEGAALNAVARSSIAAQEEHGEGEEHGHEHEHEEGESHHDAESHDAGDHGDEHHLGVQEAMAKDANRPDLAVWTGIVFLCFLVVLTKLAWKPMVTALDARENRVRKDIADAEAARVKAEQMLADHKTQLDKVQDEVKEILAEARRDAETAKNNILAEAKSEADALKDRAVTDIERAKDHAMKELFDRVNDRVVELSGYVLGRSMNDDDHRKLIDEAMGNFESHNASKT</sequence>
<comment type="subunit">
    <text evidence="15">F-type ATPases have 2 components, F(1) - the catalytic core - and F(0) - the membrane proton channel. F(1) has five subunits: alpha(3), beta(3), gamma(1), delta(1), epsilon(1). F(0) has three main subunits: a(1), b(2) and c(10-14). The alpha and beta chains form an alternating ring which encloses part of the gamma chain. F(1) is attached to F(0) by a central stalk formed by the gamma and epsilon chains, while a peripheral stalk is formed by the delta and b chains.</text>
</comment>
<comment type="subcellular location">
    <subcellularLocation>
        <location evidence="15">Cell membrane</location>
        <topology evidence="15">Single-pass membrane protein</topology>
    </subcellularLocation>
    <subcellularLocation>
        <location evidence="14">Endomembrane system</location>
        <topology evidence="14">Single-pass membrane protein</topology>
    </subcellularLocation>
</comment>
<dbReference type="PANTHER" id="PTHR33445:SF1">
    <property type="entry name" value="ATP SYNTHASE SUBUNIT B"/>
    <property type="match status" value="1"/>
</dbReference>
<dbReference type="GO" id="GO:0012505">
    <property type="term" value="C:endomembrane system"/>
    <property type="evidence" value="ECO:0007669"/>
    <property type="project" value="UniProtKB-SubCell"/>
</dbReference>
<dbReference type="InterPro" id="IPR005864">
    <property type="entry name" value="ATP_synth_F0_bsu_bac"/>
</dbReference>
<evidence type="ECO:0000256" key="17">
    <source>
        <dbReference type="SAM" id="MobiDB-lite"/>
    </source>
</evidence>
<keyword evidence="16" id="KW-0175">Coiled coil</keyword>
<evidence type="ECO:0000256" key="1">
    <source>
        <dbReference type="ARBA" id="ARBA00005513"/>
    </source>
</evidence>
<dbReference type="Pfam" id="PF00430">
    <property type="entry name" value="ATP-synt_B"/>
    <property type="match status" value="1"/>
</dbReference>
<evidence type="ECO:0000256" key="10">
    <source>
        <dbReference type="ARBA" id="ARBA00023310"/>
    </source>
</evidence>
<keyword evidence="8 15" id="KW-0406">Ion transport</keyword>
<keyword evidence="6 15" id="KW-0375">Hydrogen ion transport</keyword>
<evidence type="ECO:0000256" key="13">
    <source>
        <dbReference type="ARBA" id="ARBA00026054"/>
    </source>
</evidence>
<evidence type="ECO:0000256" key="5">
    <source>
        <dbReference type="ARBA" id="ARBA00022692"/>
    </source>
</evidence>
<evidence type="ECO:0000256" key="8">
    <source>
        <dbReference type="ARBA" id="ARBA00023065"/>
    </source>
</evidence>
<accession>A0A517T6I3</accession>
<evidence type="ECO:0000256" key="15">
    <source>
        <dbReference type="HAMAP-Rule" id="MF_01398"/>
    </source>
</evidence>
<evidence type="ECO:0000256" key="16">
    <source>
        <dbReference type="SAM" id="Coils"/>
    </source>
</evidence>
<dbReference type="GO" id="GO:0046961">
    <property type="term" value="F:proton-transporting ATPase activity, rotational mechanism"/>
    <property type="evidence" value="ECO:0007669"/>
    <property type="project" value="TreeGrafter"/>
</dbReference>
<name>A0A517T6I3_9PLAN</name>
<keyword evidence="10 15" id="KW-0066">ATP synthesis</keyword>
<dbReference type="AlphaFoldDB" id="A0A517T6I3"/>
<dbReference type="KEGG" id="chya:V22_11980"/>
<evidence type="ECO:0000256" key="2">
    <source>
        <dbReference type="ARBA" id="ARBA00022448"/>
    </source>
</evidence>
<comment type="subunit">
    <text evidence="13">F-type ATPases have 2 components, F(1) - the catalytic core - and F(0) - the membrane proton channel. F(1) has five subunits: alpha(3), beta(3), gamma(1), delta(1), epsilon(1). F(0) has four main subunits: a(1), b(2) and c(10-14). The alpha and beta chains form an alternating ring which encloses part of the gamma chain. F(1) is attached to F(0) by a central stalk formed by the gamma and epsilon chains, while a peripheral stalk is formed by the delta and b chains.</text>
</comment>
<organism evidence="18 19">
    <name type="scientific">Calycomorphotria hydatis</name>
    <dbReference type="NCBI Taxonomy" id="2528027"/>
    <lineage>
        <taxon>Bacteria</taxon>
        <taxon>Pseudomonadati</taxon>
        <taxon>Planctomycetota</taxon>
        <taxon>Planctomycetia</taxon>
        <taxon>Planctomycetales</taxon>
        <taxon>Planctomycetaceae</taxon>
        <taxon>Calycomorphotria</taxon>
    </lineage>
</organism>
<keyword evidence="7 15" id="KW-1133">Transmembrane helix</keyword>
<feature type="compositionally biased region" description="Basic and acidic residues" evidence="17">
    <location>
        <begin position="51"/>
        <end position="86"/>
    </location>
</feature>
<evidence type="ECO:0000256" key="14">
    <source>
        <dbReference type="ARBA" id="ARBA00037847"/>
    </source>
</evidence>
<evidence type="ECO:0000256" key="6">
    <source>
        <dbReference type="ARBA" id="ARBA00022781"/>
    </source>
</evidence>
<dbReference type="InterPro" id="IPR002146">
    <property type="entry name" value="ATP_synth_b/b'su_bac/chlpt"/>
</dbReference>
<dbReference type="GO" id="GO:0005886">
    <property type="term" value="C:plasma membrane"/>
    <property type="evidence" value="ECO:0007669"/>
    <property type="project" value="UniProtKB-SubCell"/>
</dbReference>
<dbReference type="PANTHER" id="PTHR33445">
    <property type="entry name" value="ATP SYNTHASE SUBUNIT B', CHLOROPLASTIC"/>
    <property type="match status" value="1"/>
</dbReference>